<dbReference type="InterPro" id="IPR027417">
    <property type="entry name" value="P-loop_NTPase"/>
</dbReference>
<evidence type="ECO:0000256" key="1">
    <source>
        <dbReference type="ARBA" id="ARBA00005417"/>
    </source>
</evidence>
<dbReference type="Proteomes" id="UP000254118">
    <property type="component" value="Unassembled WGS sequence"/>
</dbReference>
<organism evidence="3 4">
    <name type="scientific">Dermatophilus congolensis</name>
    <dbReference type="NCBI Taxonomy" id="1863"/>
    <lineage>
        <taxon>Bacteria</taxon>
        <taxon>Bacillati</taxon>
        <taxon>Actinomycetota</taxon>
        <taxon>Actinomycetes</taxon>
        <taxon>Micrococcales</taxon>
        <taxon>Dermatophilaceae</taxon>
        <taxon>Dermatophilus</taxon>
    </lineage>
</organism>
<dbReference type="GO" id="GO:0016787">
    <property type="term" value="F:hydrolase activity"/>
    <property type="evidence" value="ECO:0007669"/>
    <property type="project" value="UniProtKB-KW"/>
</dbReference>
<sequence length="147" mass="16178">MSLLGDPDFLILDEPTNGLDPDGIIWIRDYLKKLADDGKTIIVSSHLLNEAQKFIDCVVIIKEGSVAYEGDVSDLKEACSKYSGRENLDLEELMQFLEVGFWEDLWGFPSVSNDCSRGYGFGGYLNCSSGVGSIQEERVLSTRGLGA</sequence>
<evidence type="ECO:0000313" key="4">
    <source>
        <dbReference type="Proteomes" id="UP000254118"/>
    </source>
</evidence>
<comment type="caution">
    <text evidence="3">The sequence shown here is derived from an EMBL/GenBank/DDBJ whole genome shotgun (WGS) entry which is preliminary data.</text>
</comment>
<dbReference type="EC" id="3.6.3.-" evidence="3"/>
<reference evidence="3 4" key="1">
    <citation type="submission" date="2018-06" db="EMBL/GenBank/DDBJ databases">
        <authorList>
            <consortium name="Pathogen Informatics"/>
            <person name="Doyle S."/>
        </authorList>
    </citation>
    <scope>NUCLEOTIDE SEQUENCE [LARGE SCALE GENOMIC DNA]</scope>
    <source>
        <strain evidence="3 4">NCTC7915</strain>
    </source>
</reference>
<keyword evidence="3" id="KW-0547">Nucleotide-binding</keyword>
<evidence type="ECO:0000256" key="2">
    <source>
        <dbReference type="ARBA" id="ARBA00022448"/>
    </source>
</evidence>
<proteinExistence type="inferred from homology"/>
<keyword evidence="3" id="KW-0378">Hydrolase</keyword>
<dbReference type="PANTHER" id="PTHR43335">
    <property type="entry name" value="ABC TRANSPORTER, ATP-BINDING PROTEIN"/>
    <property type="match status" value="1"/>
</dbReference>
<dbReference type="Gene3D" id="3.40.50.300">
    <property type="entry name" value="P-loop containing nucleotide triphosphate hydrolases"/>
    <property type="match status" value="1"/>
</dbReference>
<accession>A0AA46GZY0</accession>
<name>A0AA46GZY0_9MICO</name>
<keyword evidence="3" id="KW-0067">ATP-binding</keyword>
<dbReference type="EMBL" id="UFYA01000001">
    <property type="protein sequence ID" value="STD06341.1"/>
    <property type="molecule type" value="Genomic_DNA"/>
</dbReference>
<gene>
    <name evidence="3" type="primary">drrA_2</name>
    <name evidence="3" type="ORF">NCTC7915_00605</name>
</gene>
<protein>
    <submittedName>
        <fullName evidence="3">Daunorubicin/doxorubicin resistance ATP-binding protein DrrA</fullName>
        <ecNumber evidence="3">3.6.3.-</ecNumber>
    </submittedName>
</protein>
<dbReference type="AlphaFoldDB" id="A0AA46GZY0"/>
<evidence type="ECO:0000313" key="3">
    <source>
        <dbReference type="EMBL" id="STD06341.1"/>
    </source>
</evidence>
<keyword evidence="2" id="KW-0813">Transport</keyword>
<comment type="similarity">
    <text evidence="1">Belongs to the ABC transporter superfamily.</text>
</comment>
<dbReference type="SUPFAM" id="SSF52540">
    <property type="entry name" value="P-loop containing nucleoside triphosphate hydrolases"/>
    <property type="match status" value="1"/>
</dbReference>
<dbReference type="GO" id="GO:0005524">
    <property type="term" value="F:ATP binding"/>
    <property type="evidence" value="ECO:0007669"/>
    <property type="project" value="UniProtKB-KW"/>
</dbReference>